<evidence type="ECO:0000313" key="2">
    <source>
        <dbReference type="Proteomes" id="UP001209076"/>
    </source>
</evidence>
<comment type="caution">
    <text evidence="1">The sequence shown here is derived from an EMBL/GenBank/DDBJ whole genome shotgun (WGS) entry which is preliminary data.</text>
</comment>
<keyword evidence="2" id="KW-1185">Reference proteome</keyword>
<evidence type="ECO:0000313" key="1">
    <source>
        <dbReference type="EMBL" id="MCU0104429.1"/>
    </source>
</evidence>
<accession>A0ABT2PU13</accession>
<dbReference type="EMBL" id="JAOEGN010000003">
    <property type="protein sequence ID" value="MCU0104429.1"/>
    <property type="molecule type" value="Genomic_DNA"/>
</dbReference>
<dbReference type="Proteomes" id="UP001209076">
    <property type="component" value="Unassembled WGS sequence"/>
</dbReference>
<dbReference type="RefSeq" id="WP_262095662.1">
    <property type="nucleotide sequence ID" value="NZ_JAOEGN010000003.1"/>
</dbReference>
<dbReference type="InterPro" id="IPR043733">
    <property type="entry name" value="DUF5677"/>
</dbReference>
<organism evidence="1 2">
    <name type="scientific">Paracholeplasma vituli</name>
    <dbReference type="NCBI Taxonomy" id="69473"/>
    <lineage>
        <taxon>Bacteria</taxon>
        <taxon>Bacillati</taxon>
        <taxon>Mycoplasmatota</taxon>
        <taxon>Mollicutes</taxon>
        <taxon>Acholeplasmatales</taxon>
        <taxon>Acholeplasmataceae</taxon>
        <taxon>Paracholeplasma</taxon>
    </lineage>
</organism>
<dbReference type="Pfam" id="PF18928">
    <property type="entry name" value="DUF5677"/>
    <property type="match status" value="1"/>
</dbReference>
<protein>
    <submittedName>
        <fullName evidence="1">DUF5677 domain-containing protein</fullName>
    </submittedName>
</protein>
<gene>
    <name evidence="1" type="ORF">N7603_02010</name>
</gene>
<name>A0ABT2PU13_9MOLU</name>
<reference evidence="2" key="1">
    <citation type="submission" date="2023-07" db="EMBL/GenBank/DDBJ databases">
        <title>Novel Mycoplasma species identified in domestic and wild animals.</title>
        <authorList>
            <person name="Volokhov D.V."/>
            <person name="Furtak V.A."/>
            <person name="Zagorodnyaya T.A."/>
        </authorList>
    </citation>
    <scope>NUCLEOTIDE SEQUENCE [LARGE SCALE GENOMIC DNA]</scope>
    <source>
        <strain evidence="2">92-19</strain>
    </source>
</reference>
<sequence length="478" mass="57149">MEKLKLENYKMKKGVLVAPFSELPGLRLGNWTYQRLPSFFWFALILKEYDHSDGLEICGKIIKYIHDTHKLEFPLFSEILKLDETQQVDIFVYVTTLVEPKVLYPLTLIFSYSKYPFFAKHFYDDDLNIDRKKVLMELIKDTYDNQSELSSDLRFLIIWSAVVANKVKFMRGLSITEALTNYPYTPHSDDNMRLWRPSVRATELGLQDIIRYDSDFNMFFWKEMSEMTQCELFVFHYEEKENFDEEKLYVDKCKKIAEYYNGLFQNFHPLDSKMEVLISIYGYSYKRMLELVEHNLFNQISGRSIVRNIIENYIMIKYLVLEETNHPNIWKEFVSYGLGQLKLILLKYKDKSRNIPVDSHFNVDYIESILDSETDEKFLNLDTRYFDKKNIREKAISVDEKDLFDFYYDYDSQYEHGLWGAIRESISVSCNTATHQYHHTIDYENKQNLSSVWNDCKKVMDKTIIYLNSIYPLPEKFI</sequence>
<proteinExistence type="predicted"/>